<dbReference type="EMBL" id="JAESWB010000025">
    <property type="protein sequence ID" value="MBL4951013.1"/>
    <property type="molecule type" value="Genomic_DNA"/>
</dbReference>
<accession>A0ABS1TKH0</accession>
<sequence>MINYKTLCQCLADSERCLRKGNYGSNNNLKNILKGRSEQLEYMKNNYPNKYDNYIKTLDERLSKPYDFKEIVKSIPAQ</sequence>
<name>A0ABS1TKH0_9BACI</name>
<dbReference type="RefSeq" id="WP_202651934.1">
    <property type="nucleotide sequence ID" value="NZ_JAESWB010000025.1"/>
</dbReference>
<evidence type="ECO:0008006" key="3">
    <source>
        <dbReference type="Google" id="ProtNLM"/>
    </source>
</evidence>
<organism evidence="1 2">
    <name type="scientific">Neobacillus paridis</name>
    <dbReference type="NCBI Taxonomy" id="2803862"/>
    <lineage>
        <taxon>Bacteria</taxon>
        <taxon>Bacillati</taxon>
        <taxon>Bacillota</taxon>
        <taxon>Bacilli</taxon>
        <taxon>Bacillales</taxon>
        <taxon>Bacillaceae</taxon>
        <taxon>Neobacillus</taxon>
    </lineage>
</organism>
<dbReference type="Proteomes" id="UP000623967">
    <property type="component" value="Unassembled WGS sequence"/>
</dbReference>
<proteinExistence type="predicted"/>
<comment type="caution">
    <text evidence="1">The sequence shown here is derived from an EMBL/GenBank/DDBJ whole genome shotgun (WGS) entry which is preliminary data.</text>
</comment>
<keyword evidence="2" id="KW-1185">Reference proteome</keyword>
<protein>
    <recommendedName>
        <fullName evidence="3">Transposase</fullName>
    </recommendedName>
</protein>
<evidence type="ECO:0000313" key="1">
    <source>
        <dbReference type="EMBL" id="MBL4951013.1"/>
    </source>
</evidence>
<reference evidence="1 2" key="1">
    <citation type="submission" date="2021-01" db="EMBL/GenBank/DDBJ databases">
        <title>Genome public.</title>
        <authorList>
            <person name="Liu C."/>
            <person name="Sun Q."/>
        </authorList>
    </citation>
    <scope>NUCLEOTIDE SEQUENCE [LARGE SCALE GENOMIC DNA]</scope>
    <source>
        <strain evidence="1 2">YIM B02564</strain>
    </source>
</reference>
<evidence type="ECO:0000313" key="2">
    <source>
        <dbReference type="Proteomes" id="UP000623967"/>
    </source>
</evidence>
<gene>
    <name evidence="1" type="ORF">JK635_02005</name>
</gene>